<feature type="non-terminal residue" evidence="1">
    <location>
        <position position="118"/>
    </location>
</feature>
<feature type="non-terminal residue" evidence="1">
    <location>
        <position position="1"/>
    </location>
</feature>
<keyword evidence="2" id="KW-1185">Reference proteome</keyword>
<sequence>GIPSKPPGPGPPPHLSPQAHSYLAVFLTGRRSRHGVQLRRANGDRCSDLWRARSSGGWFLLWRRDGGARWRRIFRGRRRWAEARDGFVRRSGRGAGRRAIWRTRRGARWRPLRSARRG</sequence>
<evidence type="ECO:0000313" key="1">
    <source>
        <dbReference type="EMBL" id="CAH0368886.1"/>
    </source>
</evidence>
<dbReference type="EMBL" id="CAKKNE010000002">
    <property type="protein sequence ID" value="CAH0368886.1"/>
    <property type="molecule type" value="Genomic_DNA"/>
</dbReference>
<evidence type="ECO:0000313" key="2">
    <source>
        <dbReference type="Proteomes" id="UP000789595"/>
    </source>
</evidence>
<gene>
    <name evidence="1" type="ORF">PECAL_2P19840</name>
</gene>
<organism evidence="1 2">
    <name type="scientific">Pelagomonas calceolata</name>
    <dbReference type="NCBI Taxonomy" id="35677"/>
    <lineage>
        <taxon>Eukaryota</taxon>
        <taxon>Sar</taxon>
        <taxon>Stramenopiles</taxon>
        <taxon>Ochrophyta</taxon>
        <taxon>Pelagophyceae</taxon>
        <taxon>Pelagomonadales</taxon>
        <taxon>Pelagomonadaceae</taxon>
        <taxon>Pelagomonas</taxon>
    </lineage>
</organism>
<dbReference type="AlphaFoldDB" id="A0A8J2SEA6"/>
<accession>A0A8J2SEA6</accession>
<comment type="caution">
    <text evidence="1">The sequence shown here is derived from an EMBL/GenBank/DDBJ whole genome shotgun (WGS) entry which is preliminary data.</text>
</comment>
<proteinExistence type="predicted"/>
<reference evidence="1" key="1">
    <citation type="submission" date="2021-11" db="EMBL/GenBank/DDBJ databases">
        <authorList>
            <consortium name="Genoscope - CEA"/>
            <person name="William W."/>
        </authorList>
    </citation>
    <scope>NUCLEOTIDE SEQUENCE</scope>
</reference>
<dbReference type="Proteomes" id="UP000789595">
    <property type="component" value="Unassembled WGS sequence"/>
</dbReference>
<name>A0A8J2SEA6_9STRA</name>
<protein>
    <submittedName>
        <fullName evidence="1">Uncharacterized protein</fullName>
    </submittedName>
</protein>